<gene>
    <name evidence="1" type="ORF">L6452_19578</name>
</gene>
<reference evidence="1 2" key="2">
    <citation type="journal article" date="2022" name="Mol. Ecol. Resour.">
        <title>The genomes of chicory, endive, great burdock and yacon provide insights into Asteraceae paleo-polyploidization history and plant inulin production.</title>
        <authorList>
            <person name="Fan W."/>
            <person name="Wang S."/>
            <person name="Wang H."/>
            <person name="Wang A."/>
            <person name="Jiang F."/>
            <person name="Liu H."/>
            <person name="Zhao H."/>
            <person name="Xu D."/>
            <person name="Zhang Y."/>
        </authorList>
    </citation>
    <scope>NUCLEOTIDE SEQUENCE [LARGE SCALE GENOMIC DNA]</scope>
    <source>
        <strain evidence="2">cv. Niubang</strain>
    </source>
</reference>
<accession>A0ACB9B8F8</accession>
<keyword evidence="2" id="KW-1185">Reference proteome</keyword>
<evidence type="ECO:0000313" key="2">
    <source>
        <dbReference type="Proteomes" id="UP001055879"/>
    </source>
</evidence>
<evidence type="ECO:0000313" key="1">
    <source>
        <dbReference type="EMBL" id="KAI3718697.1"/>
    </source>
</evidence>
<comment type="caution">
    <text evidence="1">The sequence shown here is derived from an EMBL/GenBank/DDBJ whole genome shotgun (WGS) entry which is preliminary data.</text>
</comment>
<reference evidence="2" key="1">
    <citation type="journal article" date="2022" name="Mol. Ecol. Resour.">
        <title>The genomes of chicory, endive, great burdock and yacon provide insights into Asteraceae palaeo-polyploidization history and plant inulin production.</title>
        <authorList>
            <person name="Fan W."/>
            <person name="Wang S."/>
            <person name="Wang H."/>
            <person name="Wang A."/>
            <person name="Jiang F."/>
            <person name="Liu H."/>
            <person name="Zhao H."/>
            <person name="Xu D."/>
            <person name="Zhang Y."/>
        </authorList>
    </citation>
    <scope>NUCLEOTIDE SEQUENCE [LARGE SCALE GENOMIC DNA]</scope>
    <source>
        <strain evidence="2">cv. Niubang</strain>
    </source>
</reference>
<name>A0ACB9B8F8_ARCLA</name>
<proteinExistence type="predicted"/>
<dbReference type="Proteomes" id="UP001055879">
    <property type="component" value="Linkage Group LG06"/>
</dbReference>
<protein>
    <submittedName>
        <fullName evidence="1">Uncharacterized protein</fullName>
    </submittedName>
</protein>
<organism evidence="1 2">
    <name type="scientific">Arctium lappa</name>
    <name type="common">Greater burdock</name>
    <name type="synonym">Lappa major</name>
    <dbReference type="NCBI Taxonomy" id="4217"/>
    <lineage>
        <taxon>Eukaryota</taxon>
        <taxon>Viridiplantae</taxon>
        <taxon>Streptophyta</taxon>
        <taxon>Embryophyta</taxon>
        <taxon>Tracheophyta</taxon>
        <taxon>Spermatophyta</taxon>
        <taxon>Magnoliopsida</taxon>
        <taxon>eudicotyledons</taxon>
        <taxon>Gunneridae</taxon>
        <taxon>Pentapetalae</taxon>
        <taxon>asterids</taxon>
        <taxon>campanulids</taxon>
        <taxon>Asterales</taxon>
        <taxon>Asteraceae</taxon>
        <taxon>Carduoideae</taxon>
        <taxon>Cardueae</taxon>
        <taxon>Arctiinae</taxon>
        <taxon>Arctium</taxon>
    </lineage>
</organism>
<sequence>MNVNVKQRINRRGEEDSDCKGEETGDAVATIAYKDFFNTSFTSNDHGSREDVIASSSNYNGCTIESAPKGPYASSSSSSKASCVNVNNVSLDLTLG</sequence>
<dbReference type="EMBL" id="CM042052">
    <property type="protein sequence ID" value="KAI3718697.1"/>
    <property type="molecule type" value="Genomic_DNA"/>
</dbReference>